<comment type="caution">
    <text evidence="13">The sequence shown here is derived from an EMBL/GenBank/DDBJ whole genome shotgun (WGS) entry which is preliminary data.</text>
</comment>
<dbReference type="Pfam" id="PF00593">
    <property type="entry name" value="TonB_dep_Rec_b-barrel"/>
    <property type="match status" value="1"/>
</dbReference>
<dbReference type="SUPFAM" id="SSF56935">
    <property type="entry name" value="Porins"/>
    <property type="match status" value="1"/>
</dbReference>
<protein>
    <submittedName>
        <fullName evidence="13">TonB-dependent receptor</fullName>
    </submittedName>
</protein>
<dbReference type="InterPro" id="IPR008969">
    <property type="entry name" value="CarboxyPept-like_regulatory"/>
</dbReference>
<proteinExistence type="inferred from homology"/>
<evidence type="ECO:0000256" key="10">
    <source>
        <dbReference type="SAM" id="MobiDB-lite"/>
    </source>
</evidence>
<evidence type="ECO:0000256" key="6">
    <source>
        <dbReference type="ARBA" id="ARBA00023136"/>
    </source>
</evidence>
<keyword evidence="4 8" id="KW-0812">Transmembrane</keyword>
<keyword evidence="14" id="KW-1185">Reference proteome</keyword>
<evidence type="ECO:0000256" key="8">
    <source>
        <dbReference type="PROSITE-ProRule" id="PRU01360"/>
    </source>
</evidence>
<dbReference type="FunFam" id="2.60.40.1120:FF:000003">
    <property type="entry name" value="Outer membrane protein Omp121"/>
    <property type="match status" value="1"/>
</dbReference>
<dbReference type="InterPro" id="IPR023996">
    <property type="entry name" value="TonB-dep_OMP_SusC/RagA"/>
</dbReference>
<dbReference type="Proteomes" id="UP000290407">
    <property type="component" value="Unassembled WGS sequence"/>
</dbReference>
<keyword evidence="2 8" id="KW-0813">Transport</keyword>
<dbReference type="Pfam" id="PF07715">
    <property type="entry name" value="Plug"/>
    <property type="match status" value="1"/>
</dbReference>
<evidence type="ECO:0000313" key="14">
    <source>
        <dbReference type="Proteomes" id="UP000290407"/>
    </source>
</evidence>
<dbReference type="Gene3D" id="2.40.170.20">
    <property type="entry name" value="TonB-dependent receptor, beta-barrel domain"/>
    <property type="match status" value="1"/>
</dbReference>
<evidence type="ECO:0000256" key="1">
    <source>
        <dbReference type="ARBA" id="ARBA00004571"/>
    </source>
</evidence>
<reference evidence="13 14" key="1">
    <citation type="submission" date="2019-01" db="EMBL/GenBank/DDBJ databases">
        <title>Spirosoma flava sp. nov., a propanil-degrading bacterium isolated from herbicide-contaminated soil.</title>
        <authorList>
            <person name="Zhang L."/>
            <person name="Jiang J.-D."/>
        </authorList>
    </citation>
    <scope>NUCLEOTIDE SEQUENCE [LARGE SCALE GENOMIC DNA]</scope>
    <source>
        <strain evidence="13 14">TY50</strain>
    </source>
</reference>
<comment type="subcellular location">
    <subcellularLocation>
        <location evidence="1 8">Cell outer membrane</location>
        <topology evidence="1 8">Multi-pass membrane protein</topology>
    </subcellularLocation>
</comment>
<gene>
    <name evidence="13" type="ORF">EQG79_02060</name>
</gene>
<evidence type="ECO:0000256" key="9">
    <source>
        <dbReference type="RuleBase" id="RU003357"/>
    </source>
</evidence>
<evidence type="ECO:0000259" key="11">
    <source>
        <dbReference type="Pfam" id="PF00593"/>
    </source>
</evidence>
<dbReference type="InterPro" id="IPR037066">
    <property type="entry name" value="Plug_dom_sf"/>
</dbReference>
<evidence type="ECO:0000256" key="5">
    <source>
        <dbReference type="ARBA" id="ARBA00023077"/>
    </source>
</evidence>
<dbReference type="SUPFAM" id="SSF49464">
    <property type="entry name" value="Carboxypeptidase regulatory domain-like"/>
    <property type="match status" value="1"/>
</dbReference>
<feature type="domain" description="TonB-dependent receptor-like beta-barrel" evidence="11">
    <location>
        <begin position="508"/>
        <end position="1074"/>
    </location>
</feature>
<dbReference type="GO" id="GO:0009279">
    <property type="term" value="C:cell outer membrane"/>
    <property type="evidence" value="ECO:0007669"/>
    <property type="project" value="UniProtKB-SubCell"/>
</dbReference>
<name>A0A4Q2UMT3_9BACT</name>
<dbReference type="FunFam" id="2.170.130.10:FF:000003">
    <property type="entry name" value="SusC/RagA family TonB-linked outer membrane protein"/>
    <property type="match status" value="1"/>
</dbReference>
<keyword evidence="6 8" id="KW-0472">Membrane</keyword>
<comment type="similarity">
    <text evidence="8 9">Belongs to the TonB-dependent receptor family.</text>
</comment>
<evidence type="ECO:0000256" key="7">
    <source>
        <dbReference type="ARBA" id="ARBA00023237"/>
    </source>
</evidence>
<evidence type="ECO:0000313" key="13">
    <source>
        <dbReference type="EMBL" id="RYC70957.1"/>
    </source>
</evidence>
<feature type="domain" description="TonB-dependent receptor plug" evidence="12">
    <location>
        <begin position="199"/>
        <end position="306"/>
    </location>
</feature>
<dbReference type="PROSITE" id="PS52016">
    <property type="entry name" value="TONB_DEPENDENT_REC_3"/>
    <property type="match status" value="1"/>
</dbReference>
<dbReference type="RefSeq" id="WP_129599598.1">
    <property type="nucleotide sequence ID" value="NZ_SBLB01000001.1"/>
</dbReference>
<keyword evidence="7 8" id="KW-0998">Cell outer membrane</keyword>
<evidence type="ECO:0000256" key="3">
    <source>
        <dbReference type="ARBA" id="ARBA00022452"/>
    </source>
</evidence>
<accession>A0A4Q2UMT3</accession>
<dbReference type="InterPro" id="IPR012910">
    <property type="entry name" value="Plug_dom"/>
</dbReference>
<dbReference type="InterPro" id="IPR039426">
    <property type="entry name" value="TonB-dep_rcpt-like"/>
</dbReference>
<evidence type="ECO:0000259" key="12">
    <source>
        <dbReference type="Pfam" id="PF07715"/>
    </source>
</evidence>
<keyword evidence="3 8" id="KW-1134">Transmembrane beta strand</keyword>
<organism evidence="13 14">
    <name type="scientific">Spirosoma sordidisoli</name>
    <dbReference type="NCBI Taxonomy" id="2502893"/>
    <lineage>
        <taxon>Bacteria</taxon>
        <taxon>Pseudomonadati</taxon>
        <taxon>Bacteroidota</taxon>
        <taxon>Cytophagia</taxon>
        <taxon>Cytophagales</taxon>
        <taxon>Cytophagaceae</taxon>
        <taxon>Spirosoma</taxon>
    </lineage>
</organism>
<dbReference type="Gene3D" id="2.60.40.1120">
    <property type="entry name" value="Carboxypeptidase-like, regulatory domain"/>
    <property type="match status" value="1"/>
</dbReference>
<dbReference type="NCBIfam" id="TIGR04057">
    <property type="entry name" value="SusC_RagA_signa"/>
    <property type="match status" value="1"/>
</dbReference>
<dbReference type="Pfam" id="PF13715">
    <property type="entry name" value="CarbopepD_reg_2"/>
    <property type="match status" value="1"/>
</dbReference>
<feature type="compositionally biased region" description="Polar residues" evidence="10">
    <location>
        <begin position="470"/>
        <end position="482"/>
    </location>
</feature>
<dbReference type="InterPro" id="IPR036942">
    <property type="entry name" value="Beta-barrel_TonB_sf"/>
</dbReference>
<feature type="region of interest" description="Disordered" evidence="10">
    <location>
        <begin position="470"/>
        <end position="490"/>
    </location>
</feature>
<dbReference type="Gene3D" id="2.170.130.10">
    <property type="entry name" value="TonB-dependent receptor, plug domain"/>
    <property type="match status" value="1"/>
</dbReference>
<keyword evidence="5 9" id="KW-0798">TonB box</keyword>
<dbReference type="EMBL" id="SBLB01000001">
    <property type="protein sequence ID" value="RYC70957.1"/>
    <property type="molecule type" value="Genomic_DNA"/>
</dbReference>
<dbReference type="InterPro" id="IPR023997">
    <property type="entry name" value="TonB-dep_OMP_SusC/RagA_CS"/>
</dbReference>
<dbReference type="NCBIfam" id="TIGR04056">
    <property type="entry name" value="OMP_RagA_SusC"/>
    <property type="match status" value="1"/>
</dbReference>
<keyword evidence="13" id="KW-0675">Receptor</keyword>
<evidence type="ECO:0000256" key="2">
    <source>
        <dbReference type="ARBA" id="ARBA00022448"/>
    </source>
</evidence>
<dbReference type="InterPro" id="IPR000531">
    <property type="entry name" value="Beta-barrel_TonB"/>
</dbReference>
<evidence type="ECO:0000256" key="4">
    <source>
        <dbReference type="ARBA" id="ARBA00022692"/>
    </source>
</evidence>
<sequence>MNQKQVNILFDERLLVDKLIFTGQVKTSWSVEKTLSTLLERTGLRYRRIRKDTYLILEKNDTKSVQVNPLPADIKAVATASKGSDSPLAQPMNPGLVPLQMKQPLDQTVTGVVTDSEKGEPIPGVSIVIKGATRGTNTDANGKFSISVPNGNAVLIFSFVGFEKQEVTVGNRTQLNIALNNDLKELNEVLVVGFGTQKKINATGAISTIGTRELIQSPVANISNSLVGRLPGLFATQSGGEPGNDGSKIRIRGVGTFSGNTDPLTLVDGIQVDNYNNIDPNEIESVTILKDASSTAVYGIRGANGVLIITTKRGKVGPPKVSYTFNQGFNSFTDMREMMNSADYATHFNEALKNDTFVTGAVYVPRYTDQDIELYKNGQDPIFHPNVDWFDVMFKKVSTQSQHNINISGGQTKVKYFISAGFFNQEGLFKDTRDVVDAFSPQSIYKRYNVRSNFNFDVTRRLKLTLDLSSQTETRSGNNGPSTERVVGDIGRASPLSTPGVVDGKVVNITTGSQNNPYVSLLYPGQAGGLKRSYRNYLNGNVRADYDLDALTAGLSVHANVAMQTYNDQQITNTKTLITYLATKLPDGTVNLVPSTTEAQFNFAQVGTFTRRVTAEFGIDYKRSFALHNVTGLLLYNQQKTFDPALAFLIPKGYQSFVGRATYDYNGRYLAEVNVGYNGTENFAPGKRFGLFPAYSLGWVVSQEPFFQKAGFINFLKIRGSYGVVGNDNIGGTRFLYRSTSYSSVPNIYYFGNVGSTYSGFPGIREGATGNPDVTWERAVKQNIGLEMWFWKDKIRFTADVFNEKRSDILATPQTISSIAGLAQPASNLGKMENKGYEVDIAYTDKIGNLGYRVSANLSFARNKVLYRDEIPNRYAYQNRTGQRLGQNFGLIAEGLYNTLEEVNDPARPVYSYSNNKIQPGDIRYRDYNGDGIIDNFDAAPIGFSNIPEKTFGSTISLNYKGFDFSVLFQGVTNVSHYYTRFQKGTGYGQAPPEGSPSYFNESWSVERYEAGLPIRFPRFSVNSNPNNEGSSFWLADASYLRLKNAEVGYKFQPGILKRVGLNSCRIYVNANNLITWDRMLPGIDPENTSTGDTNTEPYPLVRTINAGLNLNF</sequence>
<dbReference type="AlphaFoldDB" id="A0A4Q2UMT3"/>